<evidence type="ECO:0000256" key="5">
    <source>
        <dbReference type="ARBA" id="ARBA00023180"/>
    </source>
</evidence>
<organism evidence="8 9">
    <name type="scientific">Daphnia sinensis</name>
    <dbReference type="NCBI Taxonomy" id="1820382"/>
    <lineage>
        <taxon>Eukaryota</taxon>
        <taxon>Metazoa</taxon>
        <taxon>Ecdysozoa</taxon>
        <taxon>Arthropoda</taxon>
        <taxon>Crustacea</taxon>
        <taxon>Branchiopoda</taxon>
        <taxon>Diplostraca</taxon>
        <taxon>Cladocera</taxon>
        <taxon>Anomopoda</taxon>
        <taxon>Daphniidae</taxon>
        <taxon>Daphnia</taxon>
        <taxon>Daphnia similis group</taxon>
    </lineage>
</organism>
<dbReference type="PANTHER" id="PTHR13343">
    <property type="entry name" value="CREG1 PROTEIN"/>
    <property type="match status" value="1"/>
</dbReference>
<dbReference type="Gene3D" id="2.30.110.10">
    <property type="entry name" value="Electron Transport, Fmn-binding Protein, Chain A"/>
    <property type="match status" value="1"/>
</dbReference>
<keyword evidence="3" id="KW-0964">Secreted</keyword>
<evidence type="ECO:0000256" key="2">
    <source>
        <dbReference type="ARBA" id="ARBA00009230"/>
    </source>
</evidence>
<proteinExistence type="inferred from homology"/>
<keyword evidence="9" id="KW-1185">Reference proteome</keyword>
<dbReference type="InterPro" id="IPR055343">
    <property type="entry name" value="CREG_beta-barrel"/>
</dbReference>
<comment type="similarity">
    <text evidence="2">Belongs to the CREG family.</text>
</comment>
<keyword evidence="4 6" id="KW-0732">Signal</keyword>
<evidence type="ECO:0000256" key="4">
    <source>
        <dbReference type="ARBA" id="ARBA00022729"/>
    </source>
</evidence>
<dbReference type="GO" id="GO:0012505">
    <property type="term" value="C:endomembrane system"/>
    <property type="evidence" value="ECO:0007669"/>
    <property type="project" value="UniProtKB-ARBA"/>
</dbReference>
<comment type="subcellular location">
    <subcellularLocation>
        <location evidence="1">Secreted</location>
    </subcellularLocation>
</comment>
<evidence type="ECO:0000259" key="7">
    <source>
        <dbReference type="Pfam" id="PF13883"/>
    </source>
</evidence>
<evidence type="ECO:0000256" key="1">
    <source>
        <dbReference type="ARBA" id="ARBA00004613"/>
    </source>
</evidence>
<gene>
    <name evidence="8" type="ORF">GHT06_019774</name>
</gene>
<evidence type="ECO:0000313" key="8">
    <source>
        <dbReference type="EMBL" id="KAI9554501.1"/>
    </source>
</evidence>
<dbReference type="Pfam" id="PF13883">
    <property type="entry name" value="CREG_beta-barrel"/>
    <property type="match status" value="1"/>
</dbReference>
<dbReference type="EMBL" id="WJBH02000008">
    <property type="protein sequence ID" value="KAI9554501.1"/>
    <property type="molecule type" value="Genomic_DNA"/>
</dbReference>
<accession>A0AAD5L1Y2</accession>
<feature type="chain" id="PRO_5042248658" description="CREG-like beta-barrel domain-containing protein" evidence="6">
    <location>
        <begin position="29"/>
        <end position="230"/>
    </location>
</feature>
<dbReference type="FunFam" id="2.30.110.10:FF:000004">
    <property type="entry name" value="Cellular repressor of E1A-stimulated genes 1"/>
    <property type="match status" value="1"/>
</dbReference>
<dbReference type="InterPro" id="IPR012349">
    <property type="entry name" value="Split_barrel_FMN-bd"/>
</dbReference>
<feature type="signal peptide" evidence="6">
    <location>
        <begin position="1"/>
        <end position="28"/>
    </location>
</feature>
<name>A0AAD5L1Y2_9CRUS</name>
<dbReference type="GO" id="GO:0005615">
    <property type="term" value="C:extracellular space"/>
    <property type="evidence" value="ECO:0007669"/>
    <property type="project" value="TreeGrafter"/>
</dbReference>
<dbReference type="Proteomes" id="UP000820818">
    <property type="component" value="Linkage Group LG8"/>
</dbReference>
<keyword evidence="5" id="KW-0325">Glycoprotein</keyword>
<dbReference type="PANTHER" id="PTHR13343:SF17">
    <property type="entry name" value="CELLULAR REPRESSOR OF E1A-STIMULATED GENES, ISOFORM A"/>
    <property type="match status" value="1"/>
</dbReference>
<sequence length="230" mass="26309">MKRVAMEHSRTSFALMFFLLGWIAQGNASLNNRNHVTYVNSPYEIQRENNLTVVRAEPPPHELAAKMARYIVHKSDWTALATISTHEPIKGFPFANVFSVSDGPIHKSKGIPYFYLTDMEISVQDLKEDARTTITMSLAQTNFCKKHQYDPEDPLCAHVILTGTLVRVTDPSEKSFARQALFSRHPEMKDWPKDHGWWFGKLVISKICLLDYFGGIKDVNLDEYFATNPM</sequence>
<dbReference type="GO" id="GO:0005737">
    <property type="term" value="C:cytoplasm"/>
    <property type="evidence" value="ECO:0007669"/>
    <property type="project" value="UniProtKB-ARBA"/>
</dbReference>
<evidence type="ECO:0000256" key="3">
    <source>
        <dbReference type="ARBA" id="ARBA00022525"/>
    </source>
</evidence>
<evidence type="ECO:0000256" key="6">
    <source>
        <dbReference type="SAM" id="SignalP"/>
    </source>
</evidence>
<comment type="caution">
    <text evidence="8">The sequence shown here is derived from an EMBL/GenBank/DDBJ whole genome shotgun (WGS) entry which is preliminary data.</text>
</comment>
<reference evidence="8 9" key="1">
    <citation type="submission" date="2022-05" db="EMBL/GenBank/DDBJ databases">
        <title>A multi-omics perspective on studying reproductive biology in Daphnia sinensis.</title>
        <authorList>
            <person name="Jia J."/>
        </authorList>
    </citation>
    <scope>NUCLEOTIDE SEQUENCE [LARGE SCALE GENOMIC DNA]</scope>
    <source>
        <strain evidence="8 9">WSL</strain>
    </source>
</reference>
<evidence type="ECO:0000313" key="9">
    <source>
        <dbReference type="Proteomes" id="UP000820818"/>
    </source>
</evidence>
<dbReference type="SUPFAM" id="SSF50475">
    <property type="entry name" value="FMN-binding split barrel"/>
    <property type="match status" value="1"/>
</dbReference>
<feature type="domain" description="CREG-like beta-barrel" evidence="7">
    <location>
        <begin position="59"/>
        <end position="225"/>
    </location>
</feature>
<protein>
    <recommendedName>
        <fullName evidence="7">CREG-like beta-barrel domain-containing protein</fullName>
    </recommendedName>
</protein>
<dbReference type="AlphaFoldDB" id="A0AAD5L1Y2"/>